<organism evidence="1">
    <name type="scientific">Timema bartmani</name>
    <dbReference type="NCBI Taxonomy" id="61472"/>
    <lineage>
        <taxon>Eukaryota</taxon>
        <taxon>Metazoa</taxon>
        <taxon>Ecdysozoa</taxon>
        <taxon>Arthropoda</taxon>
        <taxon>Hexapoda</taxon>
        <taxon>Insecta</taxon>
        <taxon>Pterygota</taxon>
        <taxon>Neoptera</taxon>
        <taxon>Polyneoptera</taxon>
        <taxon>Phasmatodea</taxon>
        <taxon>Timematodea</taxon>
        <taxon>Timematoidea</taxon>
        <taxon>Timematidae</taxon>
        <taxon>Timema</taxon>
    </lineage>
</organism>
<sequence>MFPADVFHVSGYTGNIAQVSGGKIAKKVVTSSVEYRSVRTHAQTSVGGSNISSDVRIHRKLRVDSGDVSSRCGRTTSVETCVRLQVGVCAGDVAKYPTIITHYFTSASESIVRAIFSVIVGRIWLAGYQLDHTVLGGVRGGEWSLTFIGYKVKVGGGEKKRNFQSVWDGVKFGAKILCAILLKNVVQNRPFYTTVYYEFLSIRLALFIPAFSVDPPSCAYIGWISVFSSFALSLGMGGDFSLFFIPFEPLPFNMTTLHHVLLSVRVIRKSTDYANGLGMGKVEYRGSEPAFAWWERGKPLSNPTSSSPEQDSSLNLPVLGSLAQHETSALANYATEADLKGVRWLGHARKEYYILAMMSYFVSQIVAGSSQNWKLPLITVLYNEPNMGGTLKRRRRCKDEKRVTCGLGRSQTLSRNQVTTRQIQE</sequence>
<reference evidence="1" key="1">
    <citation type="submission" date="2020-11" db="EMBL/GenBank/DDBJ databases">
        <authorList>
            <person name="Tran Van P."/>
        </authorList>
    </citation>
    <scope>NUCLEOTIDE SEQUENCE</scope>
</reference>
<dbReference type="AlphaFoldDB" id="A0A7R9EQR8"/>
<proteinExistence type="predicted"/>
<name>A0A7R9EQR8_9NEOP</name>
<evidence type="ECO:0000313" key="1">
    <source>
        <dbReference type="EMBL" id="CAD7439566.1"/>
    </source>
</evidence>
<gene>
    <name evidence="1" type="ORF">TBIB3V08_LOCUS2123</name>
</gene>
<accession>A0A7R9EQR8</accession>
<protein>
    <submittedName>
        <fullName evidence="1">Uncharacterized protein</fullName>
    </submittedName>
</protein>
<dbReference type="EMBL" id="OD564724">
    <property type="protein sequence ID" value="CAD7439566.1"/>
    <property type="molecule type" value="Genomic_DNA"/>
</dbReference>